<protein>
    <submittedName>
        <fullName evidence="1">Uncharacterized protein</fullName>
    </submittedName>
</protein>
<evidence type="ECO:0000313" key="1">
    <source>
        <dbReference type="EMBL" id="OCX12679.1"/>
    </source>
</evidence>
<accession>A0A1C2DD59</accession>
<gene>
    <name evidence="1" type="ORF">QV13_24080</name>
</gene>
<keyword evidence="2" id="KW-1185">Reference proteome</keyword>
<dbReference type="AlphaFoldDB" id="A0A1C2DD59"/>
<evidence type="ECO:0000313" key="2">
    <source>
        <dbReference type="Proteomes" id="UP000094412"/>
    </source>
</evidence>
<dbReference type="STRING" id="1566387.QV13_24080"/>
<dbReference type="EMBL" id="MDEO01000036">
    <property type="protein sequence ID" value="OCX12679.1"/>
    <property type="molecule type" value="Genomic_DNA"/>
</dbReference>
<proteinExistence type="predicted"/>
<organism evidence="1 2">
    <name type="scientific">Mesorhizobium hungaricum</name>
    <dbReference type="NCBI Taxonomy" id="1566387"/>
    <lineage>
        <taxon>Bacteria</taxon>
        <taxon>Pseudomonadati</taxon>
        <taxon>Pseudomonadota</taxon>
        <taxon>Alphaproteobacteria</taxon>
        <taxon>Hyphomicrobiales</taxon>
        <taxon>Phyllobacteriaceae</taxon>
        <taxon>Mesorhizobium</taxon>
    </lineage>
</organism>
<reference evidence="1 2" key="1">
    <citation type="submission" date="2016-08" db="EMBL/GenBank/DDBJ databases">
        <title>Whole genome sequence of Mesorhizobium sp. strain UASWS1009 isolated from industrial sewage.</title>
        <authorList>
            <person name="Crovadore J."/>
            <person name="Calmin G."/>
            <person name="Chablais R."/>
            <person name="Cochard B."/>
            <person name="Lefort F."/>
        </authorList>
    </citation>
    <scope>NUCLEOTIDE SEQUENCE [LARGE SCALE GENOMIC DNA]</scope>
    <source>
        <strain evidence="1 2">UASWS1009</strain>
    </source>
</reference>
<sequence>MPHLSEVDPNWLVAWAADMLTDYFVIPEIGEVQQRQTQLTARPSLDALRAVIEPHLAGERMERVRVFVDGEYVDMFVGDRSAINGKMIRNVRATDIYHNNIRTHDPDNYDAATMPPICGPAVLFRRRVWF</sequence>
<dbReference type="Proteomes" id="UP000094412">
    <property type="component" value="Unassembled WGS sequence"/>
</dbReference>
<comment type="caution">
    <text evidence="1">The sequence shown here is derived from an EMBL/GenBank/DDBJ whole genome shotgun (WGS) entry which is preliminary data.</text>
</comment>
<name>A0A1C2DD59_9HYPH</name>